<gene>
    <name evidence="13" type="ORF">SSP24_35570</name>
</gene>
<feature type="transmembrane region" description="Helical" evidence="11">
    <location>
        <begin position="161"/>
        <end position="177"/>
    </location>
</feature>
<feature type="domain" description="Cation efflux protein transmembrane" evidence="12">
    <location>
        <begin position="29"/>
        <end position="203"/>
    </location>
</feature>
<keyword evidence="6" id="KW-0862">Zinc</keyword>
<accession>A0A4Y3VFN0</accession>
<dbReference type="PANTHER" id="PTHR31937">
    <property type="entry name" value="TRANSMEMBRANE PROTEIN 163"/>
    <property type="match status" value="1"/>
</dbReference>
<dbReference type="GO" id="GO:0008324">
    <property type="term" value="F:monoatomic cation transmembrane transporter activity"/>
    <property type="evidence" value="ECO:0007669"/>
    <property type="project" value="InterPro"/>
</dbReference>
<dbReference type="AlphaFoldDB" id="A0A4Y3VFN0"/>
<keyword evidence="4 11" id="KW-0812">Transmembrane</keyword>
<reference evidence="13 14" key="1">
    <citation type="submission" date="2019-06" db="EMBL/GenBank/DDBJ databases">
        <title>Whole genome shotgun sequence of Streptomyces spinoverrucosus NBRC 14228.</title>
        <authorList>
            <person name="Hosoyama A."/>
            <person name="Uohara A."/>
            <person name="Ohji S."/>
            <person name="Ichikawa N."/>
        </authorList>
    </citation>
    <scope>NUCLEOTIDE SEQUENCE [LARGE SCALE GENOMIC DNA]</scope>
    <source>
        <strain evidence="13 14">NBRC 14228</strain>
    </source>
</reference>
<keyword evidence="10" id="KW-0968">Cytoplasmic vesicle</keyword>
<evidence type="ECO:0000256" key="3">
    <source>
        <dbReference type="ARBA" id="ARBA00008731"/>
    </source>
</evidence>
<keyword evidence="7 11" id="KW-1133">Transmembrane helix</keyword>
<evidence type="ECO:0000256" key="11">
    <source>
        <dbReference type="SAM" id="Phobius"/>
    </source>
</evidence>
<evidence type="ECO:0000313" key="14">
    <source>
        <dbReference type="Proteomes" id="UP000317881"/>
    </source>
</evidence>
<comment type="subcellular location">
    <subcellularLocation>
        <location evidence="2">Cytoplasmic vesicle</location>
        <location evidence="2">Secretory vesicle</location>
        <location evidence="2">Synaptic vesicle membrane</location>
        <topology evidence="2">Multi-pass membrane protein</topology>
    </subcellularLocation>
    <subcellularLocation>
        <location evidence="1">Early endosome membrane</location>
    </subcellularLocation>
</comment>
<keyword evidence="5" id="KW-0967">Endosome</keyword>
<name>A0A4Y3VFN0_9ACTN</name>
<comment type="similarity">
    <text evidence="3">Belongs to the TMEM163 family.</text>
</comment>
<evidence type="ECO:0000256" key="1">
    <source>
        <dbReference type="ARBA" id="ARBA00004146"/>
    </source>
</evidence>
<sequence>MTAEISISLGPSPARRDALTRRIRLLVAATIAYNAVEAIVALTAGTLASSTALIGFGLDSVIEVSSAAAVAWQFSARDHAAREAREQRTMRIIAVSFFALATYVTFDAVRALTSAGTAERSVPGIVIAALSLAVMPFLSAAQRRAGRELGSASAVADSKQTLLCTYLSAVLLAGLVLNATLGWAWADPIAALFIAAIAVKEGRDAWRGKGCCTAPAAATDRPQRQASPGFLDACSPACRAAFSQAHGPRCQCEADGQVHPQLGGSRGCEEKP</sequence>
<evidence type="ECO:0000256" key="5">
    <source>
        <dbReference type="ARBA" id="ARBA00022753"/>
    </source>
</evidence>
<evidence type="ECO:0000256" key="7">
    <source>
        <dbReference type="ARBA" id="ARBA00022989"/>
    </source>
</evidence>
<dbReference type="GO" id="GO:0031410">
    <property type="term" value="C:cytoplasmic vesicle"/>
    <property type="evidence" value="ECO:0007669"/>
    <property type="project" value="UniProtKB-KW"/>
</dbReference>
<comment type="caution">
    <text evidence="13">The sequence shown here is derived from an EMBL/GenBank/DDBJ whole genome shotgun (WGS) entry which is preliminary data.</text>
</comment>
<dbReference type="InterPro" id="IPR058533">
    <property type="entry name" value="Cation_efflux_TM"/>
</dbReference>
<dbReference type="Proteomes" id="UP000317881">
    <property type="component" value="Unassembled WGS sequence"/>
</dbReference>
<evidence type="ECO:0000313" key="13">
    <source>
        <dbReference type="EMBL" id="GEC05902.1"/>
    </source>
</evidence>
<keyword evidence="9 11" id="KW-0472">Membrane</keyword>
<dbReference type="GO" id="GO:0016020">
    <property type="term" value="C:membrane"/>
    <property type="evidence" value="ECO:0007669"/>
    <property type="project" value="InterPro"/>
</dbReference>
<feature type="transmembrane region" description="Helical" evidence="11">
    <location>
        <begin position="92"/>
        <end position="109"/>
    </location>
</feature>
<organism evidence="13 14">
    <name type="scientific">Streptomyces spinoverrucosus</name>
    <dbReference type="NCBI Taxonomy" id="284043"/>
    <lineage>
        <taxon>Bacteria</taxon>
        <taxon>Bacillati</taxon>
        <taxon>Actinomycetota</taxon>
        <taxon>Actinomycetes</taxon>
        <taxon>Kitasatosporales</taxon>
        <taxon>Streptomycetaceae</taxon>
        <taxon>Streptomyces</taxon>
    </lineage>
</organism>
<dbReference type="Pfam" id="PF01545">
    <property type="entry name" value="Cation_efflux"/>
    <property type="match status" value="1"/>
</dbReference>
<evidence type="ECO:0000256" key="8">
    <source>
        <dbReference type="ARBA" id="ARBA00023018"/>
    </source>
</evidence>
<dbReference type="SUPFAM" id="SSF161111">
    <property type="entry name" value="Cation efflux protein transmembrane domain-like"/>
    <property type="match status" value="1"/>
</dbReference>
<feature type="transmembrane region" description="Helical" evidence="11">
    <location>
        <begin position="121"/>
        <end position="140"/>
    </location>
</feature>
<evidence type="ECO:0000259" key="12">
    <source>
        <dbReference type="Pfam" id="PF01545"/>
    </source>
</evidence>
<feature type="transmembrane region" description="Helical" evidence="11">
    <location>
        <begin position="25"/>
        <end position="47"/>
    </location>
</feature>
<evidence type="ECO:0000256" key="9">
    <source>
        <dbReference type="ARBA" id="ARBA00023136"/>
    </source>
</evidence>
<keyword evidence="14" id="KW-1185">Reference proteome</keyword>
<dbReference type="Gene3D" id="1.20.1510.10">
    <property type="entry name" value="Cation efflux protein transmembrane domain"/>
    <property type="match status" value="1"/>
</dbReference>
<dbReference type="InterPro" id="IPR027469">
    <property type="entry name" value="Cation_efflux_TMD_sf"/>
</dbReference>
<dbReference type="EMBL" id="BJND01000024">
    <property type="protein sequence ID" value="GEC05902.1"/>
    <property type="molecule type" value="Genomic_DNA"/>
</dbReference>
<protein>
    <recommendedName>
        <fullName evidence="12">Cation efflux protein transmembrane domain-containing protein</fullName>
    </recommendedName>
</protein>
<evidence type="ECO:0000256" key="2">
    <source>
        <dbReference type="ARBA" id="ARBA00004644"/>
    </source>
</evidence>
<evidence type="ECO:0000256" key="6">
    <source>
        <dbReference type="ARBA" id="ARBA00022833"/>
    </source>
</evidence>
<proteinExistence type="inferred from homology"/>
<keyword evidence="8" id="KW-0770">Synapse</keyword>
<feature type="transmembrane region" description="Helical" evidence="11">
    <location>
        <begin position="53"/>
        <end position="72"/>
    </location>
</feature>
<evidence type="ECO:0000256" key="10">
    <source>
        <dbReference type="ARBA" id="ARBA00023329"/>
    </source>
</evidence>
<dbReference type="PANTHER" id="PTHR31937:SF2">
    <property type="entry name" value="TRANSMEMBRANE PROTEIN 163"/>
    <property type="match status" value="1"/>
</dbReference>
<dbReference type="InterPro" id="IPR026765">
    <property type="entry name" value="Tmem163"/>
</dbReference>
<dbReference type="RefSeq" id="WP_229865452.1">
    <property type="nucleotide sequence ID" value="NZ_BJND01000024.1"/>
</dbReference>
<evidence type="ECO:0000256" key="4">
    <source>
        <dbReference type="ARBA" id="ARBA00022692"/>
    </source>
</evidence>